<evidence type="ECO:0000313" key="4">
    <source>
        <dbReference type="Proteomes" id="UP000011996"/>
    </source>
</evidence>
<name>M5SBU7_9BACT</name>
<evidence type="ECO:0000256" key="2">
    <source>
        <dbReference type="SAM" id="Phobius"/>
    </source>
</evidence>
<feature type="transmembrane region" description="Helical" evidence="2">
    <location>
        <begin position="32"/>
        <end position="58"/>
    </location>
</feature>
<feature type="region of interest" description="Disordered" evidence="1">
    <location>
        <begin position="1"/>
        <end position="21"/>
    </location>
</feature>
<dbReference type="OrthoDB" id="258272at2"/>
<keyword evidence="2" id="KW-1133">Transmembrane helix</keyword>
<proteinExistence type="predicted"/>
<gene>
    <name evidence="3" type="ORF">RESH_00236</name>
</gene>
<keyword evidence="2" id="KW-0812">Transmembrane</keyword>
<feature type="region of interest" description="Disordered" evidence="1">
    <location>
        <begin position="255"/>
        <end position="298"/>
    </location>
</feature>
<protein>
    <submittedName>
        <fullName evidence="3">Signal peptide protein</fullName>
    </submittedName>
</protein>
<evidence type="ECO:0000313" key="3">
    <source>
        <dbReference type="EMBL" id="EMI29128.1"/>
    </source>
</evidence>
<dbReference type="EMBL" id="ANOF01000008">
    <property type="protein sequence ID" value="EMI29128.1"/>
    <property type="molecule type" value="Genomic_DNA"/>
</dbReference>
<feature type="compositionally biased region" description="Acidic residues" evidence="1">
    <location>
        <begin position="260"/>
        <end position="298"/>
    </location>
</feature>
<comment type="caution">
    <text evidence="3">The sequence shown here is derived from an EMBL/GenBank/DDBJ whole genome shotgun (WGS) entry which is preliminary data.</text>
</comment>
<organism evidence="3 4">
    <name type="scientific">Rhodopirellula europaea SH398</name>
    <dbReference type="NCBI Taxonomy" id="1263868"/>
    <lineage>
        <taxon>Bacteria</taxon>
        <taxon>Pseudomonadati</taxon>
        <taxon>Planctomycetota</taxon>
        <taxon>Planctomycetia</taxon>
        <taxon>Pirellulales</taxon>
        <taxon>Pirellulaceae</taxon>
        <taxon>Rhodopirellula</taxon>
    </lineage>
</organism>
<reference evidence="3 4" key="1">
    <citation type="journal article" date="2013" name="Mar. Genomics">
        <title>Expression of sulfatases in Rhodopirellula baltica and the diversity of sulfatases in the genus Rhodopirellula.</title>
        <authorList>
            <person name="Wegner C.E."/>
            <person name="Richter-Heitmann T."/>
            <person name="Klindworth A."/>
            <person name="Klockow C."/>
            <person name="Richter M."/>
            <person name="Achstetter T."/>
            <person name="Glockner F.O."/>
            <person name="Harder J."/>
        </authorList>
    </citation>
    <scope>NUCLEOTIDE SEQUENCE [LARGE SCALE GENOMIC DNA]</scope>
    <source>
        <strain evidence="3 4">SH398</strain>
    </source>
</reference>
<dbReference type="RefSeq" id="WP_008663022.1">
    <property type="nucleotide sequence ID" value="NZ_ANOF01000008.1"/>
</dbReference>
<dbReference type="STRING" id="1263868.RESH_00236"/>
<keyword evidence="2" id="KW-0472">Membrane</keyword>
<accession>M5SBU7</accession>
<sequence length="298" mass="32564">MSTHPTDPFQSGSPNDPNVMVQPAKKSGWGCVIWGCLGTLTFAIVLLVASVFGAYYLFTGQVEKYTDDRPAEVPVVEWEQERLDELQARIDAFSEQVKSGSQDDETTIDGEIAGDELETTDPSPVDADAPRELRLTSDEINALISANEELRGKAYVRIEESRLYGQITLPTDMIPGGKGRYFNADAEFEVSMDNGVLVVRLTSASVKGEPIPESFMEGLAQQNLAKDAYDDVETAELLRKFDKIEVVDDAIILQLREPDAENDSDETGASEEPDAPVDDADIAEPELVPEDAAESIAE</sequence>
<feature type="compositionally biased region" description="Polar residues" evidence="1">
    <location>
        <begin position="1"/>
        <end position="16"/>
    </location>
</feature>
<dbReference type="AlphaFoldDB" id="M5SBU7"/>
<dbReference type="PATRIC" id="fig|1263868.3.peg.261"/>
<feature type="region of interest" description="Disordered" evidence="1">
    <location>
        <begin position="95"/>
        <end position="128"/>
    </location>
</feature>
<feature type="compositionally biased region" description="Acidic residues" evidence="1">
    <location>
        <begin position="102"/>
        <end position="119"/>
    </location>
</feature>
<dbReference type="Proteomes" id="UP000011996">
    <property type="component" value="Unassembled WGS sequence"/>
</dbReference>
<evidence type="ECO:0000256" key="1">
    <source>
        <dbReference type="SAM" id="MobiDB-lite"/>
    </source>
</evidence>